<accession>A0ABN2HKZ4</accession>
<dbReference type="RefSeq" id="WP_344068342.1">
    <property type="nucleotide sequence ID" value="NZ_BAAAPL010000001.1"/>
</dbReference>
<reference evidence="1 2" key="1">
    <citation type="journal article" date="2019" name="Int. J. Syst. Evol. Microbiol.">
        <title>The Global Catalogue of Microorganisms (GCM) 10K type strain sequencing project: providing services to taxonomists for standard genome sequencing and annotation.</title>
        <authorList>
            <consortium name="The Broad Institute Genomics Platform"/>
            <consortium name="The Broad Institute Genome Sequencing Center for Infectious Disease"/>
            <person name="Wu L."/>
            <person name="Ma J."/>
        </authorList>
    </citation>
    <scope>NUCLEOTIDE SEQUENCE [LARGE SCALE GENOMIC DNA]</scope>
    <source>
        <strain evidence="1 2">JCM 15577</strain>
    </source>
</reference>
<dbReference type="EMBL" id="BAAAPL010000001">
    <property type="protein sequence ID" value="GAA1689743.1"/>
    <property type="molecule type" value="Genomic_DNA"/>
</dbReference>
<dbReference type="Proteomes" id="UP001501690">
    <property type="component" value="Unassembled WGS sequence"/>
</dbReference>
<evidence type="ECO:0000313" key="1">
    <source>
        <dbReference type="EMBL" id="GAA1689743.1"/>
    </source>
</evidence>
<proteinExistence type="predicted"/>
<keyword evidence="2" id="KW-1185">Reference proteome</keyword>
<protein>
    <recommendedName>
        <fullName evidence="3">Fe-S oxidoreductase</fullName>
    </recommendedName>
</protein>
<organism evidence="1 2">
    <name type="scientific">Microbacterium sediminicola</name>
    <dbReference type="NCBI Taxonomy" id="415210"/>
    <lineage>
        <taxon>Bacteria</taxon>
        <taxon>Bacillati</taxon>
        <taxon>Actinomycetota</taxon>
        <taxon>Actinomycetes</taxon>
        <taxon>Micrococcales</taxon>
        <taxon>Microbacteriaceae</taxon>
        <taxon>Microbacterium</taxon>
    </lineage>
</organism>
<name>A0ABN2HKZ4_9MICO</name>
<sequence>MRGAFDESAAEDAVARGQRMDQWIPLLDSPASRLGAEIATAIGFVWGALWSTGQIRRIDGLWVFAGMPSWTFPRGGVCVGSCYLTADNTAARVLRHERVHVRQWRRYGLLLPILNVMAGRDARRNRFEIEAGLEDGGYLPRTGGISTR</sequence>
<gene>
    <name evidence="1" type="ORF">GCM10009808_03360</name>
</gene>
<evidence type="ECO:0000313" key="2">
    <source>
        <dbReference type="Proteomes" id="UP001501690"/>
    </source>
</evidence>
<comment type="caution">
    <text evidence="1">The sequence shown here is derived from an EMBL/GenBank/DDBJ whole genome shotgun (WGS) entry which is preliminary data.</text>
</comment>
<evidence type="ECO:0008006" key="3">
    <source>
        <dbReference type="Google" id="ProtNLM"/>
    </source>
</evidence>